<feature type="transmembrane region" description="Helical" evidence="1">
    <location>
        <begin position="316"/>
        <end position="344"/>
    </location>
</feature>
<keyword evidence="1" id="KW-0812">Transmembrane</keyword>
<keyword evidence="3" id="KW-1185">Reference proteome</keyword>
<proteinExistence type="predicted"/>
<comment type="caution">
    <text evidence="2">The sequence shown here is derived from an EMBL/GenBank/DDBJ whole genome shotgun (WGS) entry which is preliminary data.</text>
</comment>
<organism evidence="2 3">
    <name type="scientific">Riccia fluitans</name>
    <dbReference type="NCBI Taxonomy" id="41844"/>
    <lineage>
        <taxon>Eukaryota</taxon>
        <taxon>Viridiplantae</taxon>
        <taxon>Streptophyta</taxon>
        <taxon>Embryophyta</taxon>
        <taxon>Marchantiophyta</taxon>
        <taxon>Marchantiopsida</taxon>
        <taxon>Marchantiidae</taxon>
        <taxon>Marchantiales</taxon>
        <taxon>Ricciaceae</taxon>
        <taxon>Riccia</taxon>
    </lineage>
</organism>
<dbReference type="AlphaFoldDB" id="A0ABD1YRA4"/>
<sequence length="348" mass="39972">MPDVLDSLKTEKHVHHLIVSEEVRQARYQLDSVLSIHGVSRRHLNPDLILTLIAADHGIPSNCVQEAIRNSWVYSDPERQDISEPERRRTLLQLLPHVRVLVKAVGQWRTLWYLMLIFPQGSRKGWLPPSVPVEPRRSNSWKKKLETCVKAGSYCQHHFLQGWTICSATRLQRASIGLGRCDMIHQTHLDLSGKPVLRLPILLVSHESDTLLRNLLMLERNKNPLSQTPLASYIKLMDNLIDTAEDVSILRDAGVLFHQLGSDEAVAKMWNELGSNLHHYPSDRWAEMLMLINLITRVKGRLHWLEFKRRYLSRPWLVTGTVTAILIVVTAIIQTIFTAFQVFLTVLL</sequence>
<dbReference type="EMBL" id="JBHFFA010000003">
    <property type="protein sequence ID" value="KAL2633305.1"/>
    <property type="molecule type" value="Genomic_DNA"/>
</dbReference>
<accession>A0ABD1YRA4</accession>
<protein>
    <submittedName>
        <fullName evidence="2">Uncharacterized protein</fullName>
    </submittedName>
</protein>
<evidence type="ECO:0000313" key="3">
    <source>
        <dbReference type="Proteomes" id="UP001605036"/>
    </source>
</evidence>
<evidence type="ECO:0000256" key="1">
    <source>
        <dbReference type="SAM" id="Phobius"/>
    </source>
</evidence>
<evidence type="ECO:0000313" key="2">
    <source>
        <dbReference type="EMBL" id="KAL2633305.1"/>
    </source>
</evidence>
<name>A0ABD1YRA4_9MARC</name>
<reference evidence="2 3" key="1">
    <citation type="submission" date="2024-09" db="EMBL/GenBank/DDBJ databases">
        <title>Chromosome-scale assembly of Riccia fluitans.</title>
        <authorList>
            <person name="Paukszto L."/>
            <person name="Sawicki J."/>
            <person name="Karawczyk K."/>
            <person name="Piernik-Szablinska J."/>
            <person name="Szczecinska M."/>
            <person name="Mazdziarz M."/>
        </authorList>
    </citation>
    <scope>NUCLEOTIDE SEQUENCE [LARGE SCALE GENOMIC DNA]</scope>
    <source>
        <strain evidence="2">Rf_01</strain>
        <tissue evidence="2">Aerial parts of the thallus</tissue>
    </source>
</reference>
<dbReference type="Pfam" id="PF03140">
    <property type="entry name" value="DUF247"/>
    <property type="match status" value="1"/>
</dbReference>
<dbReference type="Proteomes" id="UP001605036">
    <property type="component" value="Unassembled WGS sequence"/>
</dbReference>
<dbReference type="PANTHER" id="PTHR31170">
    <property type="entry name" value="BNAC04G53230D PROTEIN"/>
    <property type="match status" value="1"/>
</dbReference>
<keyword evidence="1" id="KW-1133">Transmembrane helix</keyword>
<keyword evidence="1" id="KW-0472">Membrane</keyword>
<gene>
    <name evidence="2" type="ORF">R1flu_004784</name>
</gene>
<dbReference type="PANTHER" id="PTHR31170:SF25">
    <property type="entry name" value="BNAA09G04570D PROTEIN"/>
    <property type="match status" value="1"/>
</dbReference>
<dbReference type="InterPro" id="IPR004158">
    <property type="entry name" value="DUF247_pln"/>
</dbReference>